<accession>A0AAD4WKL0</accession>
<sequence length="122" mass="13643">MQTANSGTHYDPFDLISIIERTTPSLIKKLRRFFRRPLCSTSSICNPTQSVFPVLSVGDEAITENKHNTYLVAISGVEVNRASKRHCINSTVGATEHPADHNELLKLELLRAWKLSDSSSFD</sequence>
<comment type="caution">
    <text evidence="1">The sequence shown here is derived from an EMBL/GenBank/DDBJ whole genome shotgun (WGS) entry which is preliminary data.</text>
</comment>
<gene>
    <name evidence="1" type="ORF">L3X38_013042</name>
</gene>
<dbReference type="AlphaFoldDB" id="A0AAD4WKL0"/>
<dbReference type="Proteomes" id="UP001054821">
    <property type="component" value="Chromosome 2"/>
</dbReference>
<organism evidence="1 2">
    <name type="scientific">Prunus dulcis</name>
    <name type="common">Almond</name>
    <name type="synonym">Amygdalus dulcis</name>
    <dbReference type="NCBI Taxonomy" id="3755"/>
    <lineage>
        <taxon>Eukaryota</taxon>
        <taxon>Viridiplantae</taxon>
        <taxon>Streptophyta</taxon>
        <taxon>Embryophyta</taxon>
        <taxon>Tracheophyta</taxon>
        <taxon>Spermatophyta</taxon>
        <taxon>Magnoliopsida</taxon>
        <taxon>eudicotyledons</taxon>
        <taxon>Gunneridae</taxon>
        <taxon>Pentapetalae</taxon>
        <taxon>rosids</taxon>
        <taxon>fabids</taxon>
        <taxon>Rosales</taxon>
        <taxon>Rosaceae</taxon>
        <taxon>Amygdaloideae</taxon>
        <taxon>Amygdaleae</taxon>
        <taxon>Prunus</taxon>
    </lineage>
</organism>
<evidence type="ECO:0000313" key="1">
    <source>
        <dbReference type="EMBL" id="KAI5345165.1"/>
    </source>
</evidence>
<dbReference type="EMBL" id="JAJFAZ020000002">
    <property type="protein sequence ID" value="KAI5345165.1"/>
    <property type="molecule type" value="Genomic_DNA"/>
</dbReference>
<reference evidence="1 2" key="1">
    <citation type="journal article" date="2022" name="G3 (Bethesda)">
        <title>Whole-genome sequence and methylome profiling of the almond [Prunus dulcis (Mill.) D.A. Webb] cultivar 'Nonpareil'.</title>
        <authorList>
            <person name="D'Amico-Willman K.M."/>
            <person name="Ouma W.Z."/>
            <person name="Meulia T."/>
            <person name="Sideli G.M."/>
            <person name="Gradziel T.M."/>
            <person name="Fresnedo-Ramirez J."/>
        </authorList>
    </citation>
    <scope>NUCLEOTIDE SEQUENCE [LARGE SCALE GENOMIC DNA]</scope>
    <source>
        <strain evidence="1">Clone GOH B32 T37-40</strain>
    </source>
</reference>
<keyword evidence="2" id="KW-1185">Reference proteome</keyword>
<evidence type="ECO:0000313" key="2">
    <source>
        <dbReference type="Proteomes" id="UP001054821"/>
    </source>
</evidence>
<protein>
    <submittedName>
        <fullName evidence="1">Uncharacterized protein</fullName>
    </submittedName>
</protein>
<name>A0AAD4WKL0_PRUDU</name>
<proteinExistence type="predicted"/>